<feature type="transmembrane region" description="Helical" evidence="3">
    <location>
        <begin position="24"/>
        <end position="47"/>
    </location>
</feature>
<dbReference type="InterPro" id="IPR022029">
    <property type="entry name" value="YoaR-like_PG-bd"/>
</dbReference>
<evidence type="ECO:0000256" key="1">
    <source>
        <dbReference type="ARBA" id="ARBA00022729"/>
    </source>
</evidence>
<dbReference type="Pfam" id="PF12229">
    <property type="entry name" value="PG_binding_4"/>
    <property type="match status" value="1"/>
</dbReference>
<sequence length="611" mass="64659">MEQINEASVQKEGGARLKKGGKGLYIALGVIVLALAGTYLGLCAYAGSLGTFYPNTTINGVAVGGLTPAEAAGKLREAIPRQTLDFYLPLTDEAGDGETASEGDVLYGDTPTDTVSYEALGITGDLDYDSGAQFVFDLSQTEPGFLADGWNLLTNLVGRRSAKGIALDPDEAIFTERVQQLAQAFSREPADTAYEVTEDSLEITLAQNGLTVSSAALENAASAALKEGHSQVYVEGTILPAKTKTAQEIHEEVSGEVKNASYDAKTDTILPEQAGAEFDTAAAQSTMDAAAPGETVSIPAEVELPAVTAEELAPLLFRDVLGEARTHVGGTSARKSNVKLSAAAINGYTMNTGDVFSYNGVVGQRTAANGYQAAPAYVKGETVDEIGGGICQTSSTLYLACLRSNLEITERYAHRYIPAYITAGMDATVSWGGPDYKFTNNTQYPIKIVTTYADGYLTVKVLGTNVDGTSVKMTNEWLSTTPYEVVYEDDSTLPAGTEKVKTSPYTGYKYRTYRNVYDANGKLISSTYEATSDYKSRDKVVLRGPAVESPDTPVLGPEEIPVPSEPGDVTPAEPGELPEPPTDSANPPETDSGQSPETTPPPLIVIPEEGI</sequence>
<dbReference type="InterPro" id="IPR011098">
    <property type="entry name" value="G5_dom"/>
</dbReference>
<protein>
    <recommendedName>
        <fullName evidence="4">G5 domain-containing protein</fullName>
    </recommendedName>
</protein>
<dbReference type="PANTHER" id="PTHR35788">
    <property type="entry name" value="EXPORTED PROTEIN-RELATED"/>
    <property type="match status" value="1"/>
</dbReference>
<accession>A0A810QI15</accession>
<reference evidence="5" key="1">
    <citation type="submission" date="2020-09" db="EMBL/GenBank/DDBJ databases">
        <title>New species isolated from human feces.</title>
        <authorList>
            <person name="Kitahara M."/>
            <person name="Shigeno Y."/>
            <person name="Shime M."/>
            <person name="Matsumoto Y."/>
            <person name="Nakamura S."/>
            <person name="Motooka D."/>
            <person name="Fukuoka S."/>
            <person name="Nishikawa H."/>
            <person name="Benno Y."/>
        </authorList>
    </citation>
    <scope>NUCLEOTIDE SEQUENCE</scope>
    <source>
        <strain evidence="5">MM59</strain>
    </source>
</reference>
<dbReference type="AlphaFoldDB" id="A0A810QI15"/>
<feature type="domain" description="G5" evidence="4">
    <location>
        <begin position="466"/>
        <end position="547"/>
    </location>
</feature>
<evidence type="ECO:0000256" key="3">
    <source>
        <dbReference type="SAM" id="Phobius"/>
    </source>
</evidence>
<keyword evidence="3" id="KW-0812">Transmembrane</keyword>
<dbReference type="Proteomes" id="UP000679848">
    <property type="component" value="Chromosome"/>
</dbReference>
<dbReference type="InterPro" id="IPR052913">
    <property type="entry name" value="Glycopeptide_resist_protein"/>
</dbReference>
<evidence type="ECO:0000313" key="5">
    <source>
        <dbReference type="EMBL" id="BCK84083.1"/>
    </source>
</evidence>
<dbReference type="Pfam" id="PF07501">
    <property type="entry name" value="G5"/>
    <property type="match status" value="1"/>
</dbReference>
<dbReference type="RefSeq" id="WP_213542990.1">
    <property type="nucleotide sequence ID" value="NZ_AP023420.1"/>
</dbReference>
<name>A0A810QI15_9FIRM</name>
<dbReference type="SMART" id="SM01208">
    <property type="entry name" value="G5"/>
    <property type="match status" value="1"/>
</dbReference>
<keyword evidence="3" id="KW-1133">Transmembrane helix</keyword>
<dbReference type="PANTHER" id="PTHR35788:SF1">
    <property type="entry name" value="EXPORTED PROTEIN"/>
    <property type="match status" value="1"/>
</dbReference>
<dbReference type="Pfam" id="PF04294">
    <property type="entry name" value="VanW"/>
    <property type="match status" value="1"/>
</dbReference>
<keyword evidence="6" id="KW-1185">Reference proteome</keyword>
<dbReference type="InterPro" id="IPR007391">
    <property type="entry name" value="Vancomycin_resist_VanW"/>
</dbReference>
<evidence type="ECO:0000259" key="4">
    <source>
        <dbReference type="PROSITE" id="PS51109"/>
    </source>
</evidence>
<dbReference type="PROSITE" id="PS51109">
    <property type="entry name" value="G5"/>
    <property type="match status" value="1"/>
</dbReference>
<keyword evidence="1" id="KW-0732">Signal</keyword>
<organism evidence="5 6">
    <name type="scientific">Pusillibacter faecalis</name>
    <dbReference type="NCBI Taxonomy" id="2714358"/>
    <lineage>
        <taxon>Bacteria</taxon>
        <taxon>Bacillati</taxon>
        <taxon>Bacillota</taxon>
        <taxon>Clostridia</taxon>
        <taxon>Eubacteriales</taxon>
        <taxon>Oscillospiraceae</taxon>
        <taxon>Pusillibacter</taxon>
    </lineage>
</organism>
<keyword evidence="3" id="KW-0472">Membrane</keyword>
<evidence type="ECO:0000256" key="2">
    <source>
        <dbReference type="SAM" id="MobiDB-lite"/>
    </source>
</evidence>
<gene>
    <name evidence="5" type="ORF">MM59RIKEN_14020</name>
</gene>
<feature type="region of interest" description="Disordered" evidence="2">
    <location>
        <begin position="544"/>
        <end position="611"/>
    </location>
</feature>
<dbReference type="KEGG" id="pfaa:MM59RIKEN_14020"/>
<dbReference type="Gene3D" id="2.20.230.10">
    <property type="entry name" value="Resuscitation-promoting factor rpfb"/>
    <property type="match status" value="1"/>
</dbReference>
<feature type="compositionally biased region" description="Polar residues" evidence="2">
    <location>
        <begin position="583"/>
        <end position="597"/>
    </location>
</feature>
<evidence type="ECO:0000313" key="6">
    <source>
        <dbReference type="Proteomes" id="UP000679848"/>
    </source>
</evidence>
<dbReference type="EMBL" id="AP023420">
    <property type="protein sequence ID" value="BCK84083.1"/>
    <property type="molecule type" value="Genomic_DNA"/>
</dbReference>
<proteinExistence type="predicted"/>